<evidence type="ECO:0000313" key="4">
    <source>
        <dbReference type="Proteomes" id="UP000092666"/>
    </source>
</evidence>
<evidence type="ECO:0000313" key="3">
    <source>
        <dbReference type="EMBL" id="OCF37826.1"/>
    </source>
</evidence>
<dbReference type="InterPro" id="IPR021331">
    <property type="entry name" value="Hva1_TUDOR"/>
</dbReference>
<protein>
    <recommendedName>
        <fullName evidence="2">Hypervirulence associated protein TUDOR domain-containing protein</fullName>
    </recommendedName>
</protein>
<keyword evidence="4" id="KW-1185">Reference proteome</keyword>
<sequence length="75" mass="8152">MSEELKKGDEVSWNWGSGQPSGKVAEIVEEGKAEVKSNKGNTISKNASEDDPAVVIERSGNNVVKRAHELNEVEE</sequence>
<evidence type="ECO:0000256" key="1">
    <source>
        <dbReference type="SAM" id="MobiDB-lite"/>
    </source>
</evidence>
<gene>
    <name evidence="3" type="ORF">I316_00050</name>
</gene>
<dbReference type="Proteomes" id="UP000092666">
    <property type="component" value="Unassembled WGS sequence"/>
</dbReference>
<dbReference type="STRING" id="1296120.A0A1B9H3I2"/>
<reference evidence="4" key="2">
    <citation type="submission" date="2013-12" db="EMBL/GenBank/DDBJ databases">
        <title>Evolution of pathogenesis and genome organization in the Tremellales.</title>
        <authorList>
            <person name="Cuomo C."/>
            <person name="Litvintseva A."/>
            <person name="Heitman J."/>
            <person name="Chen Y."/>
            <person name="Sun S."/>
            <person name="Springer D."/>
            <person name="Dromer F."/>
            <person name="Young S."/>
            <person name="Zeng Q."/>
            <person name="Chapman S."/>
            <person name="Gujja S."/>
            <person name="Saif S."/>
            <person name="Birren B."/>
        </authorList>
    </citation>
    <scope>NUCLEOTIDE SEQUENCE [LARGE SCALE GENOMIC DNA]</scope>
    <source>
        <strain evidence="4">BCC8398</strain>
    </source>
</reference>
<organism evidence="3 4">
    <name type="scientific">Kwoniella heveanensis BCC8398</name>
    <dbReference type="NCBI Taxonomy" id="1296120"/>
    <lineage>
        <taxon>Eukaryota</taxon>
        <taxon>Fungi</taxon>
        <taxon>Dikarya</taxon>
        <taxon>Basidiomycota</taxon>
        <taxon>Agaricomycotina</taxon>
        <taxon>Tremellomycetes</taxon>
        <taxon>Tremellales</taxon>
        <taxon>Cryptococcaceae</taxon>
        <taxon>Kwoniella</taxon>
    </lineage>
</organism>
<accession>A0A1B9H3I2</accession>
<dbReference type="Gene3D" id="2.30.30.1060">
    <property type="match status" value="1"/>
</dbReference>
<name>A0A1B9H3I2_9TREE</name>
<proteinExistence type="predicted"/>
<feature type="compositionally biased region" description="Basic and acidic residues" evidence="1">
    <location>
        <begin position="1"/>
        <end position="10"/>
    </location>
</feature>
<evidence type="ECO:0000259" key="2">
    <source>
        <dbReference type="Pfam" id="PF11160"/>
    </source>
</evidence>
<reference evidence="3 4" key="1">
    <citation type="submission" date="2013-07" db="EMBL/GenBank/DDBJ databases">
        <title>The Genome Sequence of Cryptococcus heveanensis BCC8398.</title>
        <authorList>
            <consortium name="The Broad Institute Genome Sequencing Platform"/>
            <person name="Cuomo C."/>
            <person name="Litvintseva A."/>
            <person name="Chen Y."/>
            <person name="Heitman J."/>
            <person name="Sun S."/>
            <person name="Springer D."/>
            <person name="Dromer F."/>
            <person name="Young S.K."/>
            <person name="Zeng Q."/>
            <person name="Gargeya S."/>
            <person name="Fitzgerald M."/>
            <person name="Abouelleil A."/>
            <person name="Alvarado L."/>
            <person name="Berlin A.M."/>
            <person name="Chapman S.B."/>
            <person name="Dewar J."/>
            <person name="Goldberg J."/>
            <person name="Griggs A."/>
            <person name="Gujja S."/>
            <person name="Hansen M."/>
            <person name="Howarth C."/>
            <person name="Imamovic A."/>
            <person name="Larimer J."/>
            <person name="McCowan C."/>
            <person name="Murphy C."/>
            <person name="Pearson M."/>
            <person name="Priest M."/>
            <person name="Roberts A."/>
            <person name="Saif S."/>
            <person name="Shea T."/>
            <person name="Sykes S."/>
            <person name="Wortman J."/>
            <person name="Nusbaum C."/>
            <person name="Birren B."/>
        </authorList>
    </citation>
    <scope>NUCLEOTIDE SEQUENCE [LARGE SCALE GENOMIC DNA]</scope>
    <source>
        <strain evidence="3 4">BCC8398</strain>
    </source>
</reference>
<dbReference type="Pfam" id="PF11160">
    <property type="entry name" value="Hva1_TUDOR"/>
    <property type="match status" value="1"/>
</dbReference>
<dbReference type="AlphaFoldDB" id="A0A1B9H3I2"/>
<feature type="region of interest" description="Disordered" evidence="1">
    <location>
        <begin position="1"/>
        <end position="21"/>
    </location>
</feature>
<feature type="domain" description="Hypervirulence associated protein TUDOR" evidence="2">
    <location>
        <begin position="8"/>
        <end position="70"/>
    </location>
</feature>
<dbReference type="OrthoDB" id="2131339at2759"/>
<dbReference type="EMBL" id="KI669492">
    <property type="protein sequence ID" value="OCF37826.1"/>
    <property type="molecule type" value="Genomic_DNA"/>
</dbReference>